<proteinExistence type="predicted"/>
<evidence type="ECO:0000313" key="1">
    <source>
        <dbReference type="EMBL" id="CAB4147400.1"/>
    </source>
</evidence>
<dbReference type="EMBL" id="LR797465">
    <property type="protein sequence ID" value="CAB4218838.1"/>
    <property type="molecule type" value="Genomic_DNA"/>
</dbReference>
<evidence type="ECO:0000313" key="4">
    <source>
        <dbReference type="EMBL" id="CAB4218838.1"/>
    </source>
</evidence>
<evidence type="ECO:0000313" key="2">
    <source>
        <dbReference type="EMBL" id="CAB4178064.1"/>
    </source>
</evidence>
<evidence type="ECO:0008006" key="5">
    <source>
        <dbReference type="Google" id="ProtNLM"/>
    </source>
</evidence>
<dbReference type="EMBL" id="LR796959">
    <property type="protein sequence ID" value="CAB4178064.1"/>
    <property type="molecule type" value="Genomic_DNA"/>
</dbReference>
<dbReference type="EMBL" id="LR796485">
    <property type="protein sequence ID" value="CAB4147400.1"/>
    <property type="molecule type" value="Genomic_DNA"/>
</dbReference>
<evidence type="ECO:0000313" key="3">
    <source>
        <dbReference type="EMBL" id="CAB4187114.1"/>
    </source>
</evidence>
<sequence length="69" mass="7959">MTPDALEDALETLGWTTGGLARFLNLPRNRVRNWIRRDQVYHIPPAVSAWLLRRVALHEQAMRDDPPPS</sequence>
<name>A0A6J5MQS3_9CAUD</name>
<dbReference type="EMBL" id="LR797101">
    <property type="protein sequence ID" value="CAB4187114.1"/>
    <property type="molecule type" value="Genomic_DNA"/>
</dbReference>
<protein>
    <recommendedName>
        <fullName evidence="5">DNA-binding protein</fullName>
    </recommendedName>
</protein>
<accession>A0A6J5MQS3</accession>
<reference evidence="1" key="1">
    <citation type="submission" date="2020-04" db="EMBL/GenBank/DDBJ databases">
        <authorList>
            <person name="Chiriac C."/>
            <person name="Salcher M."/>
            <person name="Ghai R."/>
            <person name="Kavagutti S V."/>
        </authorList>
    </citation>
    <scope>NUCLEOTIDE SEQUENCE</scope>
</reference>
<organism evidence="1">
    <name type="scientific">uncultured Caudovirales phage</name>
    <dbReference type="NCBI Taxonomy" id="2100421"/>
    <lineage>
        <taxon>Viruses</taxon>
        <taxon>Duplodnaviria</taxon>
        <taxon>Heunggongvirae</taxon>
        <taxon>Uroviricota</taxon>
        <taxon>Caudoviricetes</taxon>
        <taxon>Peduoviridae</taxon>
        <taxon>Maltschvirus</taxon>
        <taxon>Maltschvirus maltsch</taxon>
    </lineage>
</organism>
<gene>
    <name evidence="2" type="ORF">UFOVP1011_25</name>
    <name evidence="3" type="ORF">UFOVP1162_39</name>
    <name evidence="4" type="ORF">UFOVP1611_42</name>
    <name evidence="1" type="ORF">UFOVP504_25</name>
</gene>